<comment type="caution">
    <text evidence="1">The sequence shown here is derived from an EMBL/GenBank/DDBJ whole genome shotgun (WGS) entry which is preliminary data.</text>
</comment>
<protein>
    <submittedName>
        <fullName evidence="1">Uncharacterized protein</fullName>
    </submittedName>
</protein>
<gene>
    <name evidence="1" type="ORF">GCM10010269_80400</name>
</gene>
<evidence type="ECO:0000313" key="1">
    <source>
        <dbReference type="EMBL" id="GGS29702.1"/>
    </source>
</evidence>
<dbReference type="EMBL" id="BMTL01000061">
    <property type="protein sequence ID" value="GGS29702.1"/>
    <property type="molecule type" value="Genomic_DNA"/>
</dbReference>
<name>A0A918GC98_9ACTN</name>
<dbReference type="AlphaFoldDB" id="A0A918GC98"/>
<reference evidence="1" key="2">
    <citation type="submission" date="2020-09" db="EMBL/GenBank/DDBJ databases">
        <authorList>
            <person name="Sun Q."/>
            <person name="Ohkuma M."/>
        </authorList>
    </citation>
    <scope>NUCLEOTIDE SEQUENCE</scope>
    <source>
        <strain evidence="1">JCM 4386</strain>
    </source>
</reference>
<sequence length="51" mass="5079">MLMALSAVSAPVRRTLIRGPAGCAARTPGCRGALCGLLALLLKEDVGGDVG</sequence>
<accession>A0A918GC98</accession>
<organism evidence="1 2">
    <name type="scientific">Streptomyces humidus</name>
    <dbReference type="NCBI Taxonomy" id="52259"/>
    <lineage>
        <taxon>Bacteria</taxon>
        <taxon>Bacillati</taxon>
        <taxon>Actinomycetota</taxon>
        <taxon>Actinomycetes</taxon>
        <taxon>Kitasatosporales</taxon>
        <taxon>Streptomycetaceae</taxon>
        <taxon>Streptomyces</taxon>
    </lineage>
</organism>
<evidence type="ECO:0000313" key="2">
    <source>
        <dbReference type="Proteomes" id="UP000606194"/>
    </source>
</evidence>
<proteinExistence type="predicted"/>
<reference evidence="1" key="1">
    <citation type="journal article" date="2014" name="Int. J. Syst. Evol. Microbiol.">
        <title>Complete genome sequence of Corynebacterium casei LMG S-19264T (=DSM 44701T), isolated from a smear-ripened cheese.</title>
        <authorList>
            <consortium name="US DOE Joint Genome Institute (JGI-PGF)"/>
            <person name="Walter F."/>
            <person name="Albersmeier A."/>
            <person name="Kalinowski J."/>
            <person name="Ruckert C."/>
        </authorList>
    </citation>
    <scope>NUCLEOTIDE SEQUENCE</scope>
    <source>
        <strain evidence="1">JCM 4386</strain>
    </source>
</reference>
<dbReference type="Proteomes" id="UP000606194">
    <property type="component" value="Unassembled WGS sequence"/>
</dbReference>
<keyword evidence="2" id="KW-1185">Reference proteome</keyword>